<dbReference type="PROSITE" id="PS50110">
    <property type="entry name" value="RESPONSE_REGULATORY"/>
    <property type="match status" value="1"/>
</dbReference>
<evidence type="ECO:0000259" key="4">
    <source>
        <dbReference type="PROSITE" id="PS50930"/>
    </source>
</evidence>
<dbReference type="FunFam" id="3.40.50.2300:FF:000051">
    <property type="entry name" value="Two-component response regulator yehT"/>
    <property type="match status" value="1"/>
</dbReference>
<sequence>MINCLVVDDEHLARELMEDNIKSLPFLNLVACCKNAVQALEYIKNTPIDLLFLDIQMPGISGLQMLKSLTAKPPMVILVTAYEKYALEGFELDVVDYLLKPVSMERFLKAANKAYDLFKLRNQPNQTTVSEYLFVNADYANVKIKLDDIEYIEGLKDYIKIYLVNQDRPIITRLSMRYLEEKLPVTAFLRVHKSYIVSLNHMTAFRRNHVVLPSKEISVTDHYREALLQHINNKNL</sequence>
<proteinExistence type="predicted"/>
<dbReference type="RefSeq" id="WP_120180197.1">
    <property type="nucleotide sequence ID" value="NZ_MBTA01000001.1"/>
</dbReference>
<feature type="modified residue" description="4-aspartylphosphate" evidence="2">
    <location>
        <position position="54"/>
    </location>
</feature>
<evidence type="ECO:0000256" key="2">
    <source>
        <dbReference type="PROSITE-ProRule" id="PRU00169"/>
    </source>
</evidence>
<evidence type="ECO:0000259" key="3">
    <source>
        <dbReference type="PROSITE" id="PS50110"/>
    </source>
</evidence>
<dbReference type="GO" id="GO:0000156">
    <property type="term" value="F:phosphorelay response regulator activity"/>
    <property type="evidence" value="ECO:0007669"/>
    <property type="project" value="TreeGrafter"/>
</dbReference>
<dbReference type="EMBL" id="MBTA01000001">
    <property type="protein sequence ID" value="RKD20280.1"/>
    <property type="molecule type" value="Genomic_DNA"/>
</dbReference>
<keyword evidence="1 5" id="KW-0238">DNA-binding</keyword>
<dbReference type="PANTHER" id="PTHR48111">
    <property type="entry name" value="REGULATOR OF RPOS"/>
    <property type="match status" value="1"/>
</dbReference>
<dbReference type="PANTHER" id="PTHR48111:SF17">
    <property type="entry name" value="TRANSCRIPTIONAL REGULATORY PROTEIN YPDB"/>
    <property type="match status" value="1"/>
</dbReference>
<evidence type="ECO:0000313" key="5">
    <source>
        <dbReference type="EMBL" id="RKD20280.1"/>
    </source>
</evidence>
<dbReference type="GO" id="GO:0000976">
    <property type="term" value="F:transcription cis-regulatory region binding"/>
    <property type="evidence" value="ECO:0007669"/>
    <property type="project" value="TreeGrafter"/>
</dbReference>
<accession>A0A419SC79</accession>
<dbReference type="Gene3D" id="2.40.50.1020">
    <property type="entry name" value="LytTr DNA-binding domain"/>
    <property type="match status" value="1"/>
</dbReference>
<dbReference type="Pfam" id="PF04397">
    <property type="entry name" value="LytTR"/>
    <property type="match status" value="1"/>
</dbReference>
<organism evidence="5 6">
    <name type="scientific">Pelobium manganitolerans</name>
    <dbReference type="NCBI Taxonomy" id="1842495"/>
    <lineage>
        <taxon>Bacteria</taxon>
        <taxon>Pseudomonadati</taxon>
        <taxon>Bacteroidota</taxon>
        <taxon>Sphingobacteriia</taxon>
        <taxon>Sphingobacteriales</taxon>
        <taxon>Sphingobacteriaceae</taxon>
        <taxon>Pelobium</taxon>
    </lineage>
</organism>
<keyword evidence="2" id="KW-0597">Phosphoprotein</keyword>
<feature type="domain" description="Response regulatory" evidence="3">
    <location>
        <begin position="3"/>
        <end position="115"/>
    </location>
</feature>
<dbReference type="GO" id="GO:0006355">
    <property type="term" value="P:regulation of DNA-templated transcription"/>
    <property type="evidence" value="ECO:0007669"/>
    <property type="project" value="TreeGrafter"/>
</dbReference>
<evidence type="ECO:0000313" key="6">
    <source>
        <dbReference type="Proteomes" id="UP000283433"/>
    </source>
</evidence>
<keyword evidence="6" id="KW-1185">Reference proteome</keyword>
<protein>
    <submittedName>
        <fullName evidence="5">DNA-binding response regulator</fullName>
    </submittedName>
</protein>
<dbReference type="InterPro" id="IPR039420">
    <property type="entry name" value="WalR-like"/>
</dbReference>
<dbReference type="OrthoDB" id="9787344at2"/>
<dbReference type="InterPro" id="IPR001789">
    <property type="entry name" value="Sig_transdc_resp-reg_receiver"/>
</dbReference>
<dbReference type="PROSITE" id="PS50930">
    <property type="entry name" value="HTH_LYTTR"/>
    <property type="match status" value="1"/>
</dbReference>
<comment type="caution">
    <text evidence="5">The sequence shown here is derived from an EMBL/GenBank/DDBJ whole genome shotgun (WGS) entry which is preliminary data.</text>
</comment>
<dbReference type="Proteomes" id="UP000283433">
    <property type="component" value="Unassembled WGS sequence"/>
</dbReference>
<dbReference type="SMART" id="SM00850">
    <property type="entry name" value="LytTR"/>
    <property type="match status" value="1"/>
</dbReference>
<gene>
    <name evidence="5" type="ORF">BCY91_01280</name>
</gene>
<dbReference type="Gene3D" id="3.40.50.2300">
    <property type="match status" value="1"/>
</dbReference>
<evidence type="ECO:0000256" key="1">
    <source>
        <dbReference type="ARBA" id="ARBA00023125"/>
    </source>
</evidence>
<dbReference type="GO" id="GO:0032993">
    <property type="term" value="C:protein-DNA complex"/>
    <property type="evidence" value="ECO:0007669"/>
    <property type="project" value="TreeGrafter"/>
</dbReference>
<dbReference type="AlphaFoldDB" id="A0A419SC79"/>
<dbReference type="GO" id="GO:0005829">
    <property type="term" value="C:cytosol"/>
    <property type="evidence" value="ECO:0007669"/>
    <property type="project" value="TreeGrafter"/>
</dbReference>
<reference evidence="5 6" key="1">
    <citation type="submission" date="2016-07" db="EMBL/GenBank/DDBJ databases">
        <title>Genome of Pelobium manganitolerans.</title>
        <authorList>
            <person name="Wu S."/>
            <person name="Wang G."/>
        </authorList>
    </citation>
    <scope>NUCLEOTIDE SEQUENCE [LARGE SCALE GENOMIC DNA]</scope>
    <source>
        <strain evidence="5 6">YS-25</strain>
    </source>
</reference>
<dbReference type="InterPro" id="IPR011006">
    <property type="entry name" value="CheY-like_superfamily"/>
</dbReference>
<dbReference type="SMART" id="SM00448">
    <property type="entry name" value="REC"/>
    <property type="match status" value="1"/>
</dbReference>
<dbReference type="InterPro" id="IPR007492">
    <property type="entry name" value="LytTR_DNA-bd_dom"/>
</dbReference>
<dbReference type="SUPFAM" id="SSF52172">
    <property type="entry name" value="CheY-like"/>
    <property type="match status" value="1"/>
</dbReference>
<dbReference type="Pfam" id="PF00072">
    <property type="entry name" value="Response_reg"/>
    <property type="match status" value="1"/>
</dbReference>
<name>A0A419SC79_9SPHI</name>
<feature type="domain" description="HTH LytTR-type" evidence="4">
    <location>
        <begin position="142"/>
        <end position="201"/>
    </location>
</feature>